<evidence type="ECO:0000313" key="5">
    <source>
        <dbReference type="Proteomes" id="UP000036987"/>
    </source>
</evidence>
<accession>A0A0K9NZV5</accession>
<proteinExistence type="predicted"/>
<sequence>MEGVGAFDERTKERGSIRGMLTKIELRLAYTSEKFLNLEMLLIHVIRKASDYETLARKTDEISIELVEKNIELDILSGILDSEVNELDYFISFLMRDILGVREKIYDDEYQEVSWEEIGEKLHGVEETVKQSQDHILEIKRQIDKFNKIVHLAEQETPNGDSAEHLQNRYFSSYGSKWKIQTVEMQRNNLQLLEKSLARELEIEKNMTDARRKEEEIKLSLHYAEQETYFMEETVQTLLGRLFEAENFTVVQTGVSQELVRKLETVQFDLNRSLSNESEMKFNLMLHEHDLQEALKAVEERSDIANSEAISLRVKVNSLEKQLHSCNILSQEAKASHETVVEQQNILNSELLDLENVILDLRDNLFKTDSRAENAEAKCILLTETNMELNEEMSYLKRNDSGKTFSLEMKLKESDARLEQAYTNIEALEEQKRLLTYSVSDMEDVVDKLKTKVFKTEKRAEMAEQVYKTDIEVLKRQKRLLTCSVIEMENVVNDLKTEVLKNTKRAESAESRCVQIIQNNIELNKSLSFLRHRLQTLEEDLYRTRNEKIDTANVINIKTQDILNLVMKLASKREHFHTKLSAIKKENKILAQKCCKIYDPTPTHNESNVSDEDFVGSELSNKEATHNESNVSDEDFVGSEPSNKEATQASSTNIKMESPVTHEAETDATSVQTDNDAVIDL</sequence>
<dbReference type="PANTHER" id="PTHR35705">
    <property type="entry name" value="WPP DOMAIN-INTERACTING TAIL-ANCHORED PROTEIN 1"/>
    <property type="match status" value="1"/>
</dbReference>
<dbReference type="InterPro" id="IPR039976">
    <property type="entry name" value="WIT1/WIT2"/>
</dbReference>
<dbReference type="InterPro" id="IPR058610">
    <property type="entry name" value="WIT1_2_N"/>
</dbReference>
<dbReference type="Pfam" id="PF26581">
    <property type="entry name" value="WIT1_2_N"/>
    <property type="match status" value="1"/>
</dbReference>
<dbReference type="OrthoDB" id="1936068at2759"/>
<dbReference type="PANTHER" id="PTHR35705:SF1">
    <property type="entry name" value="WPP DOMAIN-INTERACTING TAIL-ANCHORED PROTEIN 1"/>
    <property type="match status" value="1"/>
</dbReference>
<dbReference type="EMBL" id="LFYR01001488">
    <property type="protein sequence ID" value="KMZ61490.1"/>
    <property type="molecule type" value="Genomic_DNA"/>
</dbReference>
<feature type="coiled-coil region" evidence="1">
    <location>
        <begin position="372"/>
        <end position="431"/>
    </location>
</feature>
<feature type="domain" description="WIT1/2 N-terminal helical bundle" evidence="3">
    <location>
        <begin position="16"/>
        <end position="151"/>
    </location>
</feature>
<protein>
    <recommendedName>
        <fullName evidence="3">WIT1/2 N-terminal helical bundle domain-containing protein</fullName>
    </recommendedName>
</protein>
<keyword evidence="1" id="KW-0175">Coiled coil</keyword>
<gene>
    <name evidence="4" type="ORF">ZOSMA_52G01400</name>
</gene>
<feature type="coiled-coil region" evidence="1">
    <location>
        <begin position="520"/>
        <end position="547"/>
    </location>
</feature>
<organism evidence="4 5">
    <name type="scientific">Zostera marina</name>
    <name type="common">Eelgrass</name>
    <dbReference type="NCBI Taxonomy" id="29655"/>
    <lineage>
        <taxon>Eukaryota</taxon>
        <taxon>Viridiplantae</taxon>
        <taxon>Streptophyta</taxon>
        <taxon>Embryophyta</taxon>
        <taxon>Tracheophyta</taxon>
        <taxon>Spermatophyta</taxon>
        <taxon>Magnoliopsida</taxon>
        <taxon>Liliopsida</taxon>
        <taxon>Zosteraceae</taxon>
        <taxon>Zostera</taxon>
    </lineage>
</organism>
<dbReference type="OMA" id="IDNCIGQ"/>
<name>A0A0K9NZV5_ZOSMR</name>
<dbReference type="AlphaFoldDB" id="A0A0K9NZV5"/>
<feature type="region of interest" description="Disordered" evidence="2">
    <location>
        <begin position="600"/>
        <end position="681"/>
    </location>
</feature>
<feature type="compositionally biased region" description="Polar residues" evidence="2">
    <location>
        <begin position="640"/>
        <end position="655"/>
    </location>
</feature>
<evidence type="ECO:0000256" key="1">
    <source>
        <dbReference type="SAM" id="Coils"/>
    </source>
</evidence>
<dbReference type="Proteomes" id="UP000036987">
    <property type="component" value="Unassembled WGS sequence"/>
</dbReference>
<keyword evidence="5" id="KW-1185">Reference proteome</keyword>
<evidence type="ECO:0000256" key="2">
    <source>
        <dbReference type="SAM" id="MobiDB-lite"/>
    </source>
</evidence>
<evidence type="ECO:0000313" key="4">
    <source>
        <dbReference type="EMBL" id="KMZ61490.1"/>
    </source>
</evidence>
<comment type="caution">
    <text evidence="4">The sequence shown here is derived from an EMBL/GenBank/DDBJ whole genome shotgun (WGS) entry which is preliminary data.</text>
</comment>
<reference evidence="5" key="1">
    <citation type="journal article" date="2016" name="Nature">
        <title>The genome of the seagrass Zostera marina reveals angiosperm adaptation to the sea.</title>
        <authorList>
            <person name="Olsen J.L."/>
            <person name="Rouze P."/>
            <person name="Verhelst B."/>
            <person name="Lin Y.-C."/>
            <person name="Bayer T."/>
            <person name="Collen J."/>
            <person name="Dattolo E."/>
            <person name="De Paoli E."/>
            <person name="Dittami S."/>
            <person name="Maumus F."/>
            <person name="Michel G."/>
            <person name="Kersting A."/>
            <person name="Lauritano C."/>
            <person name="Lohaus R."/>
            <person name="Toepel M."/>
            <person name="Tonon T."/>
            <person name="Vanneste K."/>
            <person name="Amirebrahimi M."/>
            <person name="Brakel J."/>
            <person name="Bostroem C."/>
            <person name="Chovatia M."/>
            <person name="Grimwood J."/>
            <person name="Jenkins J.W."/>
            <person name="Jueterbock A."/>
            <person name="Mraz A."/>
            <person name="Stam W.T."/>
            <person name="Tice H."/>
            <person name="Bornberg-Bauer E."/>
            <person name="Green P.J."/>
            <person name="Pearson G.A."/>
            <person name="Procaccini G."/>
            <person name="Duarte C.M."/>
            <person name="Schmutz J."/>
            <person name="Reusch T.B.H."/>
            <person name="Van de Peer Y."/>
        </authorList>
    </citation>
    <scope>NUCLEOTIDE SEQUENCE [LARGE SCALE GENOMIC DNA]</scope>
    <source>
        <strain evidence="5">cv. Finnish</strain>
    </source>
</reference>
<evidence type="ECO:0000259" key="3">
    <source>
        <dbReference type="Pfam" id="PF26581"/>
    </source>
</evidence>